<proteinExistence type="predicted"/>
<dbReference type="Pfam" id="PF03732">
    <property type="entry name" value="Retrotrans_gag"/>
    <property type="match status" value="1"/>
</dbReference>
<dbReference type="PANTHER" id="PTHR33223">
    <property type="entry name" value="CCHC-TYPE DOMAIN-CONTAINING PROTEIN"/>
    <property type="match status" value="1"/>
</dbReference>
<reference evidence="3" key="2">
    <citation type="submission" date="2022-01" db="EMBL/GenBank/DDBJ databases">
        <authorList>
            <person name="Yamashiro T."/>
            <person name="Shiraishi A."/>
            <person name="Satake H."/>
            <person name="Nakayama K."/>
        </authorList>
    </citation>
    <scope>NUCLEOTIDE SEQUENCE</scope>
</reference>
<evidence type="ECO:0000313" key="3">
    <source>
        <dbReference type="EMBL" id="GJS89062.1"/>
    </source>
</evidence>
<evidence type="ECO:0000256" key="1">
    <source>
        <dbReference type="SAM" id="MobiDB-lite"/>
    </source>
</evidence>
<accession>A0ABQ4ZIP4</accession>
<reference evidence="3" key="1">
    <citation type="journal article" date="2022" name="Int. J. Mol. Sci.">
        <title>Draft Genome of Tanacetum Coccineum: Genomic Comparison of Closely Related Tanacetum-Family Plants.</title>
        <authorList>
            <person name="Yamashiro T."/>
            <person name="Shiraishi A."/>
            <person name="Nakayama K."/>
            <person name="Satake H."/>
        </authorList>
    </citation>
    <scope>NUCLEOTIDE SEQUENCE</scope>
</reference>
<comment type="caution">
    <text evidence="3">The sequence shown here is derived from an EMBL/GenBank/DDBJ whole genome shotgun (WGS) entry which is preliminary data.</text>
</comment>
<feature type="region of interest" description="Disordered" evidence="1">
    <location>
        <begin position="535"/>
        <end position="559"/>
    </location>
</feature>
<dbReference type="EMBL" id="BQNB010011322">
    <property type="protein sequence ID" value="GJS89062.1"/>
    <property type="molecule type" value="Genomic_DNA"/>
</dbReference>
<dbReference type="InterPro" id="IPR005162">
    <property type="entry name" value="Retrotrans_gag_dom"/>
</dbReference>
<evidence type="ECO:0000259" key="2">
    <source>
        <dbReference type="Pfam" id="PF03732"/>
    </source>
</evidence>
<protein>
    <submittedName>
        <fullName evidence="3">Zinc finger, CCHC-type containing protein</fullName>
    </submittedName>
</protein>
<dbReference type="PANTHER" id="PTHR33223:SF6">
    <property type="entry name" value="CCHC-TYPE DOMAIN-CONTAINING PROTEIN"/>
    <property type="match status" value="1"/>
</dbReference>
<name>A0ABQ4ZIP4_9ASTR</name>
<dbReference type="Proteomes" id="UP001151760">
    <property type="component" value="Unassembled WGS sequence"/>
</dbReference>
<feature type="compositionally biased region" description="Acidic residues" evidence="1">
    <location>
        <begin position="538"/>
        <end position="548"/>
    </location>
</feature>
<feature type="domain" description="Retrotransposon gag" evidence="2">
    <location>
        <begin position="62"/>
        <end position="139"/>
    </location>
</feature>
<organism evidence="3 4">
    <name type="scientific">Tanacetum coccineum</name>
    <dbReference type="NCBI Taxonomy" id="301880"/>
    <lineage>
        <taxon>Eukaryota</taxon>
        <taxon>Viridiplantae</taxon>
        <taxon>Streptophyta</taxon>
        <taxon>Embryophyta</taxon>
        <taxon>Tracheophyta</taxon>
        <taxon>Spermatophyta</taxon>
        <taxon>Magnoliopsida</taxon>
        <taxon>eudicotyledons</taxon>
        <taxon>Gunneridae</taxon>
        <taxon>Pentapetalae</taxon>
        <taxon>asterids</taxon>
        <taxon>campanulids</taxon>
        <taxon>Asterales</taxon>
        <taxon>Asteraceae</taxon>
        <taxon>Asteroideae</taxon>
        <taxon>Anthemideae</taxon>
        <taxon>Anthemidinae</taxon>
        <taxon>Tanacetum</taxon>
    </lineage>
</organism>
<gene>
    <name evidence="3" type="ORF">Tco_0771698</name>
</gene>
<evidence type="ECO:0000313" key="4">
    <source>
        <dbReference type="Proteomes" id="UP001151760"/>
    </source>
</evidence>
<keyword evidence="4" id="KW-1185">Reference proteome</keyword>
<sequence>MGDENPIRTLGDYSKPSHEGYRNTIELPVGNNVDPNQHLKDFLKLVDSLDLDGENRERTRLRLFQFSLRDQASNWIERLPAGSITTWEDLTTRFLAQFFPPKRTAKLRNDILMFQQHHGESLSEAWTRFKDLLQEVPRRRLRKLRPDEAWAAIERLAQYENEGWNGAFIPDEVSLNYENPDIKQLLRIMGRKVNTLMKDVISLMGESESIFRLTTNEMYQPPSEPSRQEEFEHIVMNFILDQEARVRQLEDYMRAIAEEFMEFSSEVARRLKERIKENENKPRKIEKITKYSDTKVLENSAKRDLLENLEKKTFPTSTNILCIRHAMSKRARSTRGQTSSSREETMEERVCKFGLFDNGNHQMNYNNLVGRSIHSGDVVDSEFLSNNGLARPFFDFINTDTFSGPQWVNLFQINEPIFRELVREFFDSFEFDASPCRYEPLHTGVTFRLGGVEREMSLLEFRWRVGLYSEGESRDVATLSGLRNAEMINATRLTHSFWPSIGDDMFNVGNTKAQSIRNPRIKLAHRCIMHDHIRGVVEEGEGDDEEGDREGGNEGVGGSADIYRNMSQGDWQVCQARWMDQQDEC</sequence>